<dbReference type="AlphaFoldDB" id="A0AAN7GQU0"/>
<evidence type="ECO:0008006" key="4">
    <source>
        <dbReference type="Google" id="ProtNLM"/>
    </source>
</evidence>
<dbReference type="GO" id="GO:0006629">
    <property type="term" value="P:lipid metabolic process"/>
    <property type="evidence" value="ECO:0007669"/>
    <property type="project" value="InterPro"/>
</dbReference>
<dbReference type="Proteomes" id="UP001345219">
    <property type="component" value="Chromosome 19"/>
</dbReference>
<comment type="caution">
    <text evidence="2">The sequence shown here is derived from an EMBL/GenBank/DDBJ whole genome shotgun (WGS) entry which is preliminary data.</text>
</comment>
<evidence type="ECO:0000313" key="2">
    <source>
        <dbReference type="EMBL" id="KAK4741899.1"/>
    </source>
</evidence>
<evidence type="ECO:0000313" key="3">
    <source>
        <dbReference type="Proteomes" id="UP001345219"/>
    </source>
</evidence>
<proteinExistence type="predicted"/>
<protein>
    <recommendedName>
        <fullName evidence="4">Phospholipid:diacylglycerol acyltransferase 2</fullName>
    </recommendedName>
</protein>
<accession>A0AAN7GQU0</accession>
<evidence type="ECO:0000256" key="1">
    <source>
        <dbReference type="SAM" id="MobiDB-lite"/>
    </source>
</evidence>
<dbReference type="InterPro" id="IPR003386">
    <property type="entry name" value="LACT/PDAT_acylTrfase"/>
</dbReference>
<dbReference type="Gene3D" id="3.40.50.1820">
    <property type="entry name" value="alpha/beta hydrolase"/>
    <property type="match status" value="1"/>
</dbReference>
<dbReference type="EMBL" id="JAXIOK010000024">
    <property type="protein sequence ID" value="KAK4741899.1"/>
    <property type="molecule type" value="Genomic_DNA"/>
</dbReference>
<organism evidence="2 3">
    <name type="scientific">Trapa incisa</name>
    <dbReference type="NCBI Taxonomy" id="236973"/>
    <lineage>
        <taxon>Eukaryota</taxon>
        <taxon>Viridiplantae</taxon>
        <taxon>Streptophyta</taxon>
        <taxon>Embryophyta</taxon>
        <taxon>Tracheophyta</taxon>
        <taxon>Spermatophyta</taxon>
        <taxon>Magnoliopsida</taxon>
        <taxon>eudicotyledons</taxon>
        <taxon>Gunneridae</taxon>
        <taxon>Pentapetalae</taxon>
        <taxon>rosids</taxon>
        <taxon>malvids</taxon>
        <taxon>Myrtales</taxon>
        <taxon>Lythraceae</taxon>
        <taxon>Trapa</taxon>
    </lineage>
</organism>
<sequence>MPQPSSGSSAMWSPSRGALTSWVSAFSRSRPRARRATSTRLSEREGCSQGNGGALTRAAGRSVASSLRGVTGSLELWEGKPCTEGLFRKRLWGGGFTEIFKRPLCWLEHLSLDNETGLDPPGIRVRAVPGLVAADYYSPGYFVWAVLIQNLARIGYEEKNLHMAAYDWRLSFQNTEVRDHALSTLKSQIELMYSTNGNKRVVVVPHSMGVLYFLHFLKWVEMPPPLGSGGDPTLCSKHIKAVMNIAPAFLGVPKAMTNIISNEGKDIAAIRHSLQVTQEGFSCGLGKRRNLHSPMTIDSKNTTEGKVIFTEEEHPKYGRMIAFGKSAAHLPSSILAILNAKELSYGAALGKLNPSRQEAWTEHDEISRESTTVVVGNNKAYNSRTIFDLLRVLAPEMMKRGEAHFSHGIADNLDDPKYYSSYKYWKRGINARSFEAPTIQVMFFTS</sequence>
<dbReference type="PANTHER" id="PTHR11440">
    <property type="entry name" value="LECITHIN-CHOLESTEROL ACYLTRANSFERASE-RELATED"/>
    <property type="match status" value="1"/>
</dbReference>
<name>A0AAN7GQU0_9MYRT</name>
<gene>
    <name evidence="2" type="ORF">SAY87_025487</name>
</gene>
<dbReference type="SUPFAM" id="SSF53474">
    <property type="entry name" value="alpha/beta-Hydrolases"/>
    <property type="match status" value="1"/>
</dbReference>
<dbReference type="InterPro" id="IPR029058">
    <property type="entry name" value="AB_hydrolase_fold"/>
</dbReference>
<feature type="region of interest" description="Disordered" evidence="1">
    <location>
        <begin position="30"/>
        <end position="54"/>
    </location>
</feature>
<dbReference type="Pfam" id="PF02450">
    <property type="entry name" value="LCAT"/>
    <property type="match status" value="1"/>
</dbReference>
<reference evidence="2 3" key="1">
    <citation type="journal article" date="2023" name="Hortic Res">
        <title>Pangenome of water caltrop reveals structural variations and asymmetric subgenome divergence after allopolyploidization.</title>
        <authorList>
            <person name="Zhang X."/>
            <person name="Chen Y."/>
            <person name="Wang L."/>
            <person name="Yuan Y."/>
            <person name="Fang M."/>
            <person name="Shi L."/>
            <person name="Lu R."/>
            <person name="Comes H.P."/>
            <person name="Ma Y."/>
            <person name="Chen Y."/>
            <person name="Huang G."/>
            <person name="Zhou Y."/>
            <person name="Zheng Z."/>
            <person name="Qiu Y."/>
        </authorList>
    </citation>
    <scope>NUCLEOTIDE SEQUENCE [LARGE SCALE GENOMIC DNA]</scope>
    <source>
        <tissue evidence="2">Roots</tissue>
    </source>
</reference>
<dbReference type="GO" id="GO:0008374">
    <property type="term" value="F:O-acyltransferase activity"/>
    <property type="evidence" value="ECO:0007669"/>
    <property type="project" value="InterPro"/>
</dbReference>
<keyword evidence="3" id="KW-1185">Reference proteome</keyword>